<evidence type="ECO:0000256" key="5">
    <source>
        <dbReference type="ARBA" id="ARBA00022833"/>
    </source>
</evidence>
<dbReference type="GO" id="GO:0046872">
    <property type="term" value="F:metal ion binding"/>
    <property type="evidence" value="ECO:0007669"/>
    <property type="project" value="UniProtKB-KW"/>
</dbReference>
<organism evidence="7 8">
    <name type="scientific">Pollutimonas bauzanensis</name>
    <dbReference type="NCBI Taxonomy" id="658167"/>
    <lineage>
        <taxon>Bacteria</taxon>
        <taxon>Pseudomonadati</taxon>
        <taxon>Pseudomonadota</taxon>
        <taxon>Betaproteobacteria</taxon>
        <taxon>Burkholderiales</taxon>
        <taxon>Alcaligenaceae</taxon>
        <taxon>Pollutimonas</taxon>
    </lineage>
</organism>
<comment type="similarity">
    <text evidence="2">Belongs to the metallo-beta-lactamase superfamily.</text>
</comment>
<keyword evidence="8" id="KW-1185">Reference proteome</keyword>
<keyword evidence="5" id="KW-0862">Zinc</keyword>
<dbReference type="OrthoDB" id="5443440at2"/>
<sequence>MSFSKNIRAEDKQYRLLTVHYASSPANRKAQHNFMSAVDFHDVPMPLDFYVWVAMSKDKVVLIDSGCDQDTCNRRGHTFHRCPTDALRSLGVSPEQVTDVIVTHMHWDHLGNLEKFPNARIHVHKAEMQHATGCAMCHETLRRPYDVDQVCTVLRALYAGRVSFTDQDAEILPGIFIRPVGGHAPGLQIVEVATARGQVILASDAMHFYANGELTNPYPVIVNVLDYMNGLSLLKSLGATPDHIIPGHDPKLRERFPAVANIEGIWDISQPPLSAANAN</sequence>
<dbReference type="SMART" id="SM00849">
    <property type="entry name" value="Lactamase_B"/>
    <property type="match status" value="1"/>
</dbReference>
<evidence type="ECO:0000256" key="3">
    <source>
        <dbReference type="ARBA" id="ARBA00022723"/>
    </source>
</evidence>
<dbReference type="GO" id="GO:0016787">
    <property type="term" value="F:hydrolase activity"/>
    <property type="evidence" value="ECO:0007669"/>
    <property type="project" value="UniProtKB-KW"/>
</dbReference>
<evidence type="ECO:0000259" key="6">
    <source>
        <dbReference type="SMART" id="SM00849"/>
    </source>
</evidence>
<dbReference type="CDD" id="cd07729">
    <property type="entry name" value="AHL_lactonase_MBL-fold"/>
    <property type="match status" value="1"/>
</dbReference>
<dbReference type="Pfam" id="PF00753">
    <property type="entry name" value="Lactamase_B"/>
    <property type="match status" value="1"/>
</dbReference>
<proteinExistence type="inferred from homology"/>
<protein>
    <submittedName>
        <fullName evidence="7">Glyoxylase, beta-lactamase superfamily II</fullName>
    </submittedName>
</protein>
<dbReference type="PANTHER" id="PTHR42978">
    <property type="entry name" value="QUORUM-QUENCHING LACTONASE YTNP-RELATED-RELATED"/>
    <property type="match status" value="1"/>
</dbReference>
<dbReference type="PANTHER" id="PTHR42978:SF7">
    <property type="entry name" value="METALLO-HYDROLASE RV2300C-RELATED"/>
    <property type="match status" value="1"/>
</dbReference>
<evidence type="ECO:0000313" key="8">
    <source>
        <dbReference type="Proteomes" id="UP000184226"/>
    </source>
</evidence>
<dbReference type="InterPro" id="IPR051013">
    <property type="entry name" value="MBL_superfamily_lactonases"/>
</dbReference>
<dbReference type="RefSeq" id="WP_073101178.1">
    <property type="nucleotide sequence ID" value="NZ_FQXE01000001.1"/>
</dbReference>
<feature type="domain" description="Metallo-beta-lactamase" evidence="6">
    <location>
        <begin position="48"/>
        <end position="248"/>
    </location>
</feature>
<name>A0A1M5MIM2_9BURK</name>
<comment type="cofactor">
    <cofactor evidence="1">
        <name>Zn(2+)</name>
        <dbReference type="ChEBI" id="CHEBI:29105"/>
    </cofactor>
</comment>
<dbReference type="InterPro" id="IPR036866">
    <property type="entry name" value="RibonucZ/Hydroxyglut_hydro"/>
</dbReference>
<dbReference type="Gene3D" id="3.60.15.10">
    <property type="entry name" value="Ribonuclease Z/Hydroxyacylglutathione hydrolase-like"/>
    <property type="match status" value="1"/>
</dbReference>
<dbReference type="SUPFAM" id="SSF56281">
    <property type="entry name" value="Metallo-hydrolase/oxidoreductase"/>
    <property type="match status" value="1"/>
</dbReference>
<dbReference type="InterPro" id="IPR001279">
    <property type="entry name" value="Metallo-B-lactamas"/>
</dbReference>
<reference evidence="7 8" key="1">
    <citation type="submission" date="2016-11" db="EMBL/GenBank/DDBJ databases">
        <authorList>
            <person name="Jaros S."/>
            <person name="Januszkiewicz K."/>
            <person name="Wedrychowicz H."/>
        </authorList>
    </citation>
    <scope>NUCLEOTIDE SEQUENCE [LARGE SCALE GENOMIC DNA]</scope>
    <source>
        <strain evidence="7 8">CGMCC 1.10190</strain>
    </source>
</reference>
<dbReference type="STRING" id="658167.SAMN04488135_101236"/>
<evidence type="ECO:0000313" key="7">
    <source>
        <dbReference type="EMBL" id="SHG77210.1"/>
    </source>
</evidence>
<dbReference type="EMBL" id="FQXE01000001">
    <property type="protein sequence ID" value="SHG77210.1"/>
    <property type="molecule type" value="Genomic_DNA"/>
</dbReference>
<evidence type="ECO:0000256" key="4">
    <source>
        <dbReference type="ARBA" id="ARBA00022801"/>
    </source>
</evidence>
<gene>
    <name evidence="7" type="ORF">SAMN04488135_101236</name>
</gene>
<dbReference type="AlphaFoldDB" id="A0A1M5MIM2"/>
<evidence type="ECO:0000256" key="1">
    <source>
        <dbReference type="ARBA" id="ARBA00001947"/>
    </source>
</evidence>
<evidence type="ECO:0000256" key="2">
    <source>
        <dbReference type="ARBA" id="ARBA00007749"/>
    </source>
</evidence>
<dbReference type="Proteomes" id="UP000184226">
    <property type="component" value="Unassembled WGS sequence"/>
</dbReference>
<accession>A0A1M5MIM2</accession>
<keyword evidence="3" id="KW-0479">Metal-binding</keyword>
<keyword evidence="4" id="KW-0378">Hydrolase</keyword>